<evidence type="ECO:0000256" key="15">
    <source>
        <dbReference type="ARBA" id="ARBA00044519"/>
    </source>
</evidence>
<dbReference type="EC" id="3.1.3.7" evidence="3"/>
<dbReference type="InterPro" id="IPR050725">
    <property type="entry name" value="CysQ/Inositol_MonoPase"/>
</dbReference>
<dbReference type="FunFam" id="3.40.190.80:FF:000006">
    <property type="entry name" value="Bisphosphate nucleotidase 1"/>
    <property type="match status" value="1"/>
</dbReference>
<dbReference type="EMBL" id="JAPWTK010000002">
    <property type="protein sequence ID" value="KAJ8962644.1"/>
    <property type="molecule type" value="Genomic_DNA"/>
</dbReference>
<keyword evidence="5 18" id="KW-0479">Metal-binding</keyword>
<evidence type="ECO:0000256" key="3">
    <source>
        <dbReference type="ARBA" id="ARBA00012633"/>
    </source>
</evidence>
<dbReference type="GO" id="GO:0004441">
    <property type="term" value="F:inositol-1,4-bisphosphate 1-phosphatase activity"/>
    <property type="evidence" value="ECO:0007669"/>
    <property type="project" value="UniProtKB-EC"/>
</dbReference>
<dbReference type="EC" id="3.1.3.57" evidence="15"/>
<dbReference type="PRINTS" id="PR00377">
    <property type="entry name" value="IMPHPHTASES"/>
</dbReference>
<keyword evidence="7 18" id="KW-0460">Magnesium</keyword>
<dbReference type="Gene3D" id="3.30.540.10">
    <property type="entry name" value="Fructose-1,6-Bisphosphatase, subunit A, domain 1"/>
    <property type="match status" value="1"/>
</dbReference>
<dbReference type="AlphaFoldDB" id="A0AAV8ZDT7"/>
<accession>A0AAV8ZDT7</accession>
<comment type="catalytic activity">
    <reaction evidence="12">
        <text>1D-myo-inositol 1,4-bisphosphate + H2O = 1D-myo-inositol 4-phosphate + phosphate</text>
        <dbReference type="Rhea" id="RHEA:15553"/>
        <dbReference type="ChEBI" id="CHEBI:15377"/>
        <dbReference type="ChEBI" id="CHEBI:43474"/>
        <dbReference type="ChEBI" id="CHEBI:58282"/>
        <dbReference type="ChEBI" id="CHEBI:58469"/>
        <dbReference type="EC" id="3.1.3.57"/>
    </reaction>
    <physiologicalReaction direction="left-to-right" evidence="12">
        <dbReference type="Rhea" id="RHEA:15554"/>
    </physiologicalReaction>
</comment>
<evidence type="ECO:0000256" key="18">
    <source>
        <dbReference type="PIRSR" id="PIRSR600760-2"/>
    </source>
</evidence>
<dbReference type="CDD" id="cd01640">
    <property type="entry name" value="IPPase"/>
    <property type="match status" value="1"/>
</dbReference>
<evidence type="ECO:0000256" key="4">
    <source>
        <dbReference type="ARBA" id="ARBA00022671"/>
    </source>
</evidence>
<comment type="catalytic activity">
    <reaction evidence="10">
        <text>1D-myo-inositol 1,3,4-trisphosphate + H2O = 1D-myo-inositol 3,4-bisphosphate + phosphate</text>
        <dbReference type="Rhea" id="RHEA:70319"/>
        <dbReference type="ChEBI" id="CHEBI:15377"/>
        <dbReference type="ChEBI" id="CHEBI:43474"/>
        <dbReference type="ChEBI" id="CHEBI:58414"/>
        <dbReference type="ChEBI" id="CHEBI:83241"/>
    </reaction>
    <physiologicalReaction direction="left-to-right" evidence="10">
        <dbReference type="Rhea" id="RHEA:70320"/>
    </physiologicalReaction>
</comment>
<feature type="binding site" evidence="18">
    <location>
        <position position="120"/>
    </location>
    <ligand>
        <name>Mg(2+)</name>
        <dbReference type="ChEBI" id="CHEBI:18420"/>
        <label>1</label>
        <note>catalytic</note>
    </ligand>
</feature>
<sequence>MAQSSPLVLRLLASSVTVAARAGKIIKDVMSRGDLGIVEKGSGKNDLQTEADRSAQRCIIASLTQQYPGITIIGEEGPSTETDEVPSDWLITESDPEVLSKICPPEYITVNPEDIVVWVDPLDGTSEYTQGLLDHVTVLIGIAVKGRAVGGVIHQPYHNYKVVEDPKGRTLWGLVGVGAGGFTPVDPPSDKFIVTTTRSHSDGVVVKALEALQPDEILRVGGAGHKVLMLLEGRAHAYVFASKGCKKWDTCAPEAVLEALGGKLTDIHGNHYSYAKDVQYPDAQGVFGTAKGVNHQSLVDKLPQELRDAFPY</sequence>
<protein>
    <recommendedName>
        <fullName evidence="8">3'(2'),5'-bisphosphate nucleotidase 1</fullName>
        <ecNumber evidence="15">3.1.3.57</ecNumber>
        <ecNumber evidence="3">3.1.3.7</ecNumber>
    </recommendedName>
    <alternativeName>
        <fullName evidence="16">3'-phosphoadenosine 5'-phosphate phosphatase</fullName>
    </alternativeName>
    <alternativeName>
        <fullName evidence="9">Bisphosphate 3'-nucleotidase 1</fullName>
    </alternativeName>
    <alternativeName>
        <fullName evidence="17">Inositol-polyphosphate 1-phosphatase</fullName>
    </alternativeName>
</protein>
<dbReference type="FunFam" id="3.30.540.10:FF:000023">
    <property type="entry name" value="Protein CBR-TAG-231"/>
    <property type="match status" value="1"/>
</dbReference>
<evidence type="ECO:0000256" key="16">
    <source>
        <dbReference type="ARBA" id="ARBA00044544"/>
    </source>
</evidence>
<dbReference type="GO" id="GO:0046854">
    <property type="term" value="P:phosphatidylinositol phosphate biosynthetic process"/>
    <property type="evidence" value="ECO:0007669"/>
    <property type="project" value="InterPro"/>
</dbReference>
<comment type="catalytic activity">
    <reaction evidence="13">
        <text>adenosine 3',5'-bisphosphate + H2O = AMP + phosphate</text>
        <dbReference type="Rhea" id="RHEA:10040"/>
        <dbReference type="ChEBI" id="CHEBI:15377"/>
        <dbReference type="ChEBI" id="CHEBI:43474"/>
        <dbReference type="ChEBI" id="CHEBI:58343"/>
        <dbReference type="ChEBI" id="CHEBI:456215"/>
        <dbReference type="EC" id="3.1.3.7"/>
    </reaction>
    <physiologicalReaction direction="left-to-right" evidence="13">
        <dbReference type="Rhea" id="RHEA:10041"/>
    </physiologicalReaction>
</comment>
<evidence type="ECO:0000256" key="6">
    <source>
        <dbReference type="ARBA" id="ARBA00022801"/>
    </source>
</evidence>
<dbReference type="PANTHER" id="PTHR43028">
    <property type="entry name" value="3'(2'),5'-BISPHOSPHATE NUCLEOTIDASE 1"/>
    <property type="match status" value="1"/>
</dbReference>
<evidence type="ECO:0000256" key="19">
    <source>
        <dbReference type="SAM" id="SignalP"/>
    </source>
</evidence>
<evidence type="ECO:0000256" key="9">
    <source>
        <dbReference type="ARBA" id="ARBA00041815"/>
    </source>
</evidence>
<gene>
    <name evidence="20" type="ORF">NQ318_001037</name>
</gene>
<comment type="catalytic activity">
    <reaction evidence="14">
        <text>3'-phosphoadenylyl sulfate + H2O = adenosine 5'-phosphosulfate + phosphate</text>
        <dbReference type="Rhea" id="RHEA:77639"/>
        <dbReference type="ChEBI" id="CHEBI:15377"/>
        <dbReference type="ChEBI" id="CHEBI:43474"/>
        <dbReference type="ChEBI" id="CHEBI:58243"/>
        <dbReference type="ChEBI" id="CHEBI:58339"/>
        <dbReference type="EC" id="3.1.3.7"/>
    </reaction>
    <physiologicalReaction direction="left-to-right" evidence="14">
        <dbReference type="Rhea" id="RHEA:77640"/>
    </physiologicalReaction>
</comment>
<feature type="signal peptide" evidence="19">
    <location>
        <begin position="1"/>
        <end position="22"/>
    </location>
</feature>
<dbReference type="Pfam" id="PF00459">
    <property type="entry name" value="Inositol_P"/>
    <property type="match status" value="1"/>
</dbReference>
<dbReference type="Gene3D" id="3.40.190.80">
    <property type="match status" value="1"/>
</dbReference>
<comment type="cofactor">
    <cofactor evidence="1 18">
        <name>Mg(2+)</name>
        <dbReference type="ChEBI" id="CHEBI:18420"/>
    </cofactor>
</comment>
<dbReference type="GO" id="GO:0008441">
    <property type="term" value="F:3'(2'),5'-bisphosphate nucleotidase activity"/>
    <property type="evidence" value="ECO:0007669"/>
    <property type="project" value="UniProtKB-EC"/>
</dbReference>
<reference evidence="20" key="1">
    <citation type="journal article" date="2023" name="Insect Mol. Biol.">
        <title>Genome sequencing provides insights into the evolution of gene families encoding plant cell wall-degrading enzymes in longhorned beetles.</title>
        <authorList>
            <person name="Shin N.R."/>
            <person name="Okamura Y."/>
            <person name="Kirsch R."/>
            <person name="Pauchet Y."/>
        </authorList>
    </citation>
    <scope>NUCLEOTIDE SEQUENCE</scope>
    <source>
        <strain evidence="20">AMC_N1</strain>
    </source>
</reference>
<comment type="similarity">
    <text evidence="2">Belongs to the inositol monophosphatase superfamily.</text>
</comment>
<dbReference type="InterPro" id="IPR000760">
    <property type="entry name" value="Inositol_monophosphatase-like"/>
</dbReference>
<feature type="binding site" evidence="18">
    <location>
        <position position="123"/>
    </location>
    <ligand>
        <name>Mg(2+)</name>
        <dbReference type="ChEBI" id="CHEBI:18420"/>
        <label>1</label>
        <note>catalytic</note>
    </ligand>
</feature>
<evidence type="ECO:0000256" key="7">
    <source>
        <dbReference type="ARBA" id="ARBA00022842"/>
    </source>
</evidence>
<feature type="chain" id="PRO_5043373005" description="3'(2'),5'-bisphosphate nucleotidase 1" evidence="19">
    <location>
        <begin position="23"/>
        <end position="312"/>
    </location>
</feature>
<evidence type="ECO:0000313" key="20">
    <source>
        <dbReference type="EMBL" id="KAJ8962644.1"/>
    </source>
</evidence>
<dbReference type="PROSITE" id="PS00629">
    <property type="entry name" value="IMP_1"/>
    <property type="match status" value="1"/>
</dbReference>
<proteinExistence type="inferred from homology"/>
<keyword evidence="6" id="KW-0378">Hydrolase</keyword>
<name>A0AAV8ZDT7_9CUCU</name>
<organism evidence="20 21">
    <name type="scientific">Aromia moschata</name>
    <dbReference type="NCBI Taxonomy" id="1265417"/>
    <lineage>
        <taxon>Eukaryota</taxon>
        <taxon>Metazoa</taxon>
        <taxon>Ecdysozoa</taxon>
        <taxon>Arthropoda</taxon>
        <taxon>Hexapoda</taxon>
        <taxon>Insecta</taxon>
        <taxon>Pterygota</taxon>
        <taxon>Neoptera</taxon>
        <taxon>Endopterygota</taxon>
        <taxon>Coleoptera</taxon>
        <taxon>Polyphaga</taxon>
        <taxon>Cucujiformia</taxon>
        <taxon>Chrysomeloidea</taxon>
        <taxon>Cerambycidae</taxon>
        <taxon>Cerambycinae</taxon>
        <taxon>Callichromatini</taxon>
        <taxon>Aromia</taxon>
    </lineage>
</organism>
<evidence type="ECO:0000256" key="8">
    <source>
        <dbReference type="ARBA" id="ARBA00040342"/>
    </source>
</evidence>
<dbReference type="InterPro" id="IPR020550">
    <property type="entry name" value="Inositol_monophosphatase_CS"/>
</dbReference>
<evidence type="ECO:0000256" key="14">
    <source>
        <dbReference type="ARBA" id="ARBA00044484"/>
    </source>
</evidence>
<evidence type="ECO:0000256" key="1">
    <source>
        <dbReference type="ARBA" id="ARBA00001946"/>
    </source>
</evidence>
<dbReference type="InterPro" id="IPR020583">
    <property type="entry name" value="Inositol_monoP_metal-BS"/>
</dbReference>
<evidence type="ECO:0000256" key="12">
    <source>
        <dbReference type="ARBA" id="ARBA00044478"/>
    </source>
</evidence>
<dbReference type="Proteomes" id="UP001162162">
    <property type="component" value="Unassembled WGS sequence"/>
</dbReference>
<comment type="catalytic activity">
    <reaction evidence="11">
        <text>adenosine 2',5'-bisphosphate + H2O = AMP + phosphate</text>
        <dbReference type="Rhea" id="RHEA:77643"/>
        <dbReference type="ChEBI" id="CHEBI:15377"/>
        <dbReference type="ChEBI" id="CHEBI:43474"/>
        <dbReference type="ChEBI" id="CHEBI:194156"/>
        <dbReference type="ChEBI" id="CHEBI:456215"/>
        <dbReference type="EC" id="3.1.3.7"/>
    </reaction>
    <physiologicalReaction direction="left-to-right" evidence="11">
        <dbReference type="Rhea" id="RHEA:77644"/>
    </physiologicalReaction>
</comment>
<evidence type="ECO:0000256" key="2">
    <source>
        <dbReference type="ARBA" id="ARBA00009759"/>
    </source>
</evidence>
<dbReference type="PROSITE" id="PS00630">
    <property type="entry name" value="IMP_2"/>
    <property type="match status" value="1"/>
</dbReference>
<evidence type="ECO:0000256" key="13">
    <source>
        <dbReference type="ARBA" id="ARBA00044479"/>
    </source>
</evidence>
<keyword evidence="19" id="KW-0732">Signal</keyword>
<keyword evidence="21" id="KW-1185">Reference proteome</keyword>
<evidence type="ECO:0000313" key="21">
    <source>
        <dbReference type="Proteomes" id="UP001162162"/>
    </source>
</evidence>
<comment type="caution">
    <text evidence="20">The sequence shown here is derived from an EMBL/GenBank/DDBJ whole genome shotgun (WGS) entry which is preliminary data.</text>
</comment>
<evidence type="ECO:0000256" key="10">
    <source>
        <dbReference type="ARBA" id="ARBA00044465"/>
    </source>
</evidence>
<evidence type="ECO:0000256" key="5">
    <source>
        <dbReference type="ARBA" id="ARBA00022723"/>
    </source>
</evidence>
<keyword evidence="4" id="KW-0452">Lithium</keyword>
<feature type="binding site" evidence="18">
    <location>
        <position position="75"/>
    </location>
    <ligand>
        <name>Mg(2+)</name>
        <dbReference type="ChEBI" id="CHEBI:18420"/>
        <label>1</label>
        <note>catalytic</note>
    </ligand>
</feature>
<feature type="binding site" evidence="18">
    <location>
        <position position="122"/>
    </location>
    <ligand>
        <name>Mg(2+)</name>
        <dbReference type="ChEBI" id="CHEBI:18420"/>
        <label>1</label>
        <note>catalytic</note>
    </ligand>
</feature>
<evidence type="ECO:0000256" key="17">
    <source>
        <dbReference type="ARBA" id="ARBA00044554"/>
    </source>
</evidence>
<evidence type="ECO:0000256" key="11">
    <source>
        <dbReference type="ARBA" id="ARBA00044466"/>
    </source>
</evidence>
<feature type="binding site" evidence="18">
    <location>
        <position position="249"/>
    </location>
    <ligand>
        <name>Mg(2+)</name>
        <dbReference type="ChEBI" id="CHEBI:18420"/>
        <label>1</label>
        <note>catalytic</note>
    </ligand>
</feature>
<dbReference type="GO" id="GO:0046872">
    <property type="term" value="F:metal ion binding"/>
    <property type="evidence" value="ECO:0007669"/>
    <property type="project" value="UniProtKB-KW"/>
</dbReference>
<dbReference type="PANTHER" id="PTHR43028:SF5">
    <property type="entry name" value="3'(2'),5'-BISPHOSPHATE NUCLEOTIDASE 1"/>
    <property type="match status" value="1"/>
</dbReference>
<dbReference type="SUPFAM" id="SSF56655">
    <property type="entry name" value="Carbohydrate phosphatase"/>
    <property type="match status" value="1"/>
</dbReference>